<dbReference type="NCBIfam" id="TIGR00457">
    <property type="entry name" value="asnS"/>
    <property type="match status" value="1"/>
</dbReference>
<dbReference type="Pfam" id="PF01336">
    <property type="entry name" value="tRNA_anti-codon"/>
    <property type="match status" value="1"/>
</dbReference>
<dbReference type="STRING" id="32264.T1KYW9"/>
<evidence type="ECO:0000256" key="11">
    <source>
        <dbReference type="ARBA" id="ARBA00039867"/>
    </source>
</evidence>
<evidence type="ECO:0000256" key="1">
    <source>
        <dbReference type="ARBA" id="ARBA00004496"/>
    </source>
</evidence>
<dbReference type="SUPFAM" id="SSF55681">
    <property type="entry name" value="Class II aaRS and biotin synthetases"/>
    <property type="match status" value="1"/>
</dbReference>
<dbReference type="FunFam" id="2.40.50.140:FF:000151">
    <property type="entry name" value="Asparagine--tRNA ligase, cytoplasmic"/>
    <property type="match status" value="1"/>
</dbReference>
<dbReference type="EnsemblMetazoa" id="tetur27g02190.1">
    <property type="protein sequence ID" value="tetur27g02190.1"/>
    <property type="gene ID" value="tetur27g02190"/>
</dbReference>
<dbReference type="OMA" id="DCCLYPR"/>
<accession>T1KYW9</accession>
<keyword evidence="9" id="KW-0030">Aminoacyl-tRNA synthetase</keyword>
<dbReference type="PRINTS" id="PR01042">
    <property type="entry name" value="TRNASYNTHASP"/>
</dbReference>
<dbReference type="InterPro" id="IPR002312">
    <property type="entry name" value="Asp/Asn-tRNA-synth_IIb"/>
</dbReference>
<keyword evidence="6" id="KW-0547">Nucleotide-binding</keyword>
<evidence type="ECO:0000313" key="15">
    <source>
        <dbReference type="Proteomes" id="UP000015104"/>
    </source>
</evidence>
<dbReference type="GO" id="GO:0005524">
    <property type="term" value="F:ATP binding"/>
    <property type="evidence" value="ECO:0007669"/>
    <property type="project" value="UniProtKB-KW"/>
</dbReference>
<dbReference type="InterPro" id="IPR048952">
    <property type="entry name" value="AsnRS_N"/>
</dbReference>
<dbReference type="Gene3D" id="3.30.930.10">
    <property type="entry name" value="Bira Bifunctional Protein, Domain 2"/>
    <property type="match status" value="1"/>
</dbReference>
<dbReference type="SUPFAM" id="SSF50249">
    <property type="entry name" value="Nucleic acid-binding proteins"/>
    <property type="match status" value="1"/>
</dbReference>
<comment type="similarity">
    <text evidence="2">Belongs to the class-II aminoacyl-tRNA synthetase family.</text>
</comment>
<dbReference type="Gene3D" id="3.30.1910.20">
    <property type="entry name" value="asparaginyl-tRNA synthetase, N-terminal domain"/>
    <property type="match status" value="1"/>
</dbReference>
<dbReference type="OrthoDB" id="1931232at2759"/>
<feature type="domain" description="Aminoacyl-transfer RNA synthetases class-II family profile" evidence="13">
    <location>
        <begin position="267"/>
        <end position="562"/>
    </location>
</feature>
<organism evidence="14 15">
    <name type="scientific">Tetranychus urticae</name>
    <name type="common">Two-spotted spider mite</name>
    <dbReference type="NCBI Taxonomy" id="32264"/>
    <lineage>
        <taxon>Eukaryota</taxon>
        <taxon>Metazoa</taxon>
        <taxon>Ecdysozoa</taxon>
        <taxon>Arthropoda</taxon>
        <taxon>Chelicerata</taxon>
        <taxon>Arachnida</taxon>
        <taxon>Acari</taxon>
        <taxon>Acariformes</taxon>
        <taxon>Trombidiformes</taxon>
        <taxon>Prostigmata</taxon>
        <taxon>Eleutherengona</taxon>
        <taxon>Raphignathae</taxon>
        <taxon>Tetranychoidea</taxon>
        <taxon>Tetranychidae</taxon>
        <taxon>Tetranychus</taxon>
    </lineage>
</organism>
<dbReference type="Pfam" id="PF20917">
    <property type="entry name" value="AsnRS_N"/>
    <property type="match status" value="1"/>
</dbReference>
<dbReference type="AlphaFoldDB" id="T1KYW9"/>
<dbReference type="InterPro" id="IPR045864">
    <property type="entry name" value="aa-tRNA-synth_II/BPL/LPL"/>
</dbReference>
<evidence type="ECO:0000256" key="8">
    <source>
        <dbReference type="ARBA" id="ARBA00022917"/>
    </source>
</evidence>
<dbReference type="InterPro" id="IPR012340">
    <property type="entry name" value="NA-bd_OB-fold"/>
</dbReference>
<keyword evidence="7" id="KW-0067">ATP-binding</keyword>
<dbReference type="PANTHER" id="PTHR22594:SF16">
    <property type="entry name" value="ASPARAGINE--TRNA LIGASE, CYTOPLASMIC"/>
    <property type="match status" value="1"/>
</dbReference>
<evidence type="ECO:0000313" key="14">
    <source>
        <dbReference type="EnsemblMetazoa" id="tetur27g02190.1"/>
    </source>
</evidence>
<dbReference type="InterPro" id="IPR004522">
    <property type="entry name" value="Asn-tRNA-ligase"/>
</dbReference>
<comment type="subcellular location">
    <subcellularLocation>
        <location evidence="1">Cytoplasm</location>
    </subcellularLocation>
</comment>
<dbReference type="FunFam" id="3.30.930.10:FF:000040">
    <property type="entry name" value="Asparagine--tRNA ligase, cytoplasmic"/>
    <property type="match status" value="1"/>
</dbReference>
<dbReference type="GO" id="GO:0006421">
    <property type="term" value="P:asparaginyl-tRNA aminoacylation"/>
    <property type="evidence" value="ECO:0007669"/>
    <property type="project" value="InterPro"/>
</dbReference>
<keyword evidence="8" id="KW-0648">Protein biosynthesis</keyword>
<dbReference type="EC" id="6.1.1.22" evidence="3"/>
<dbReference type="PROSITE" id="PS50862">
    <property type="entry name" value="AA_TRNA_LIGASE_II"/>
    <property type="match status" value="1"/>
</dbReference>
<dbReference type="Pfam" id="PF00152">
    <property type="entry name" value="tRNA-synt_2"/>
    <property type="match status" value="1"/>
</dbReference>
<dbReference type="EMBL" id="CAEY01000719">
    <property type="status" value="NOT_ANNOTATED_CDS"/>
    <property type="molecule type" value="Genomic_DNA"/>
</dbReference>
<keyword evidence="4" id="KW-0963">Cytoplasm</keyword>
<dbReference type="GO" id="GO:0003676">
    <property type="term" value="F:nucleic acid binding"/>
    <property type="evidence" value="ECO:0007669"/>
    <property type="project" value="InterPro"/>
</dbReference>
<dbReference type="PANTHER" id="PTHR22594">
    <property type="entry name" value="ASPARTYL/LYSYL-TRNA SYNTHETASE"/>
    <property type="match status" value="1"/>
</dbReference>
<gene>
    <name evidence="14" type="primary">107368570</name>
</gene>
<dbReference type="KEGG" id="tut:107368570"/>
<evidence type="ECO:0000256" key="12">
    <source>
        <dbReference type="ARBA" id="ARBA00047844"/>
    </source>
</evidence>
<evidence type="ECO:0000256" key="3">
    <source>
        <dbReference type="ARBA" id="ARBA00012816"/>
    </source>
</evidence>
<dbReference type="HOGENOM" id="CLU_004553_2_10_1"/>
<dbReference type="Gene3D" id="2.40.50.140">
    <property type="entry name" value="Nucleic acid-binding proteins"/>
    <property type="match status" value="1"/>
</dbReference>
<dbReference type="GO" id="GO:0005737">
    <property type="term" value="C:cytoplasm"/>
    <property type="evidence" value="ECO:0007669"/>
    <property type="project" value="UniProtKB-SubCell"/>
</dbReference>
<evidence type="ECO:0000256" key="10">
    <source>
        <dbReference type="ARBA" id="ARBA00029886"/>
    </source>
</evidence>
<reference evidence="15" key="1">
    <citation type="submission" date="2011-08" db="EMBL/GenBank/DDBJ databases">
        <authorList>
            <person name="Rombauts S."/>
        </authorList>
    </citation>
    <scope>NUCLEOTIDE SEQUENCE</scope>
    <source>
        <strain evidence="15">London</strain>
    </source>
</reference>
<dbReference type="CDD" id="cd00776">
    <property type="entry name" value="AsxRS_core"/>
    <property type="match status" value="1"/>
</dbReference>
<evidence type="ECO:0000256" key="6">
    <source>
        <dbReference type="ARBA" id="ARBA00022741"/>
    </source>
</evidence>
<reference evidence="14" key="2">
    <citation type="submission" date="2015-06" db="UniProtKB">
        <authorList>
            <consortium name="EnsemblMetazoa"/>
        </authorList>
    </citation>
    <scope>IDENTIFICATION</scope>
</reference>
<sequence length="570" mass="65059">MEAPSEAEIARAKLDKLSLYTSEKSGDDDAGDGSFENPFKTIQRAVKKSIELKNENMEVFMDAKEGAGDEKYMQVPKTQIKKLRKTCVRDTYKQIEKPVVDIEAKEAEEEARREKNLEDAKKIVISLDTSLPVKCVKISQCCNLRNERLQINGWVHRLRRQGKSLMFILLRDGTGFLQCVLNGKLCQTYDALLLQTEASVTVYGTLKEVPDGKAAPGGHELVCDYWSLINNAPPGGIDHVFNAESGVGIQMDQRHLMLRGENLSKIMKVRDIITRSFRDHYHEKGYFEVTPPTLVQTACEGGSTLFKFSYFGEEAYLTQSSQLYLETVIPALGDVYCMAQSYRAEQSRTRRHLAEYTHIEAERPFITFDELLDDLEDLIVDVVERTLANPVAAEILKELNPNLIVPKKPFKRMNYVDAIDYLKKHNITKEDGSFYEVGEDIPELPERKMTDQINEPILLCRFPKGIKAFYMSKCPEDRNLTESVDVLIPGVGEIVGGSMRIWKEEEMNEAFKEAGINPESYYWYADQRKFGSCPHGGYGLGLERFVTWICNRDHIRDTTLYPRYITRCTP</sequence>
<dbReference type="InterPro" id="IPR004364">
    <property type="entry name" value="Aa-tRNA-synt_II"/>
</dbReference>
<dbReference type="eggNOG" id="KOG0555">
    <property type="taxonomic scope" value="Eukaryota"/>
</dbReference>
<evidence type="ECO:0000256" key="2">
    <source>
        <dbReference type="ARBA" id="ARBA00008226"/>
    </source>
</evidence>
<proteinExistence type="inferred from homology"/>
<dbReference type="GO" id="GO:0004816">
    <property type="term" value="F:asparagine-tRNA ligase activity"/>
    <property type="evidence" value="ECO:0007669"/>
    <property type="project" value="UniProtKB-EC"/>
</dbReference>
<dbReference type="Proteomes" id="UP000015104">
    <property type="component" value="Unassembled WGS sequence"/>
</dbReference>
<evidence type="ECO:0000256" key="5">
    <source>
        <dbReference type="ARBA" id="ARBA00022598"/>
    </source>
</evidence>
<dbReference type="InterPro" id="IPR006195">
    <property type="entry name" value="aa-tRNA-synth_II"/>
</dbReference>
<comment type="catalytic activity">
    <reaction evidence="12">
        <text>tRNA(Asn) + L-asparagine + ATP = L-asparaginyl-tRNA(Asn) + AMP + diphosphate + H(+)</text>
        <dbReference type="Rhea" id="RHEA:11180"/>
        <dbReference type="Rhea" id="RHEA-COMP:9659"/>
        <dbReference type="Rhea" id="RHEA-COMP:9674"/>
        <dbReference type="ChEBI" id="CHEBI:15378"/>
        <dbReference type="ChEBI" id="CHEBI:30616"/>
        <dbReference type="ChEBI" id="CHEBI:33019"/>
        <dbReference type="ChEBI" id="CHEBI:58048"/>
        <dbReference type="ChEBI" id="CHEBI:78442"/>
        <dbReference type="ChEBI" id="CHEBI:78515"/>
        <dbReference type="ChEBI" id="CHEBI:456215"/>
        <dbReference type="EC" id="6.1.1.22"/>
    </reaction>
</comment>
<keyword evidence="5" id="KW-0436">Ligase</keyword>
<keyword evidence="15" id="KW-1185">Reference proteome</keyword>
<name>T1KYW9_TETUR</name>
<protein>
    <recommendedName>
        <fullName evidence="11">Asparagine--tRNA ligase, cytoplasmic</fullName>
        <ecNumber evidence="3">6.1.1.22</ecNumber>
    </recommendedName>
    <alternativeName>
        <fullName evidence="10">Asparaginyl-tRNA synthetase</fullName>
    </alternativeName>
</protein>
<evidence type="ECO:0000256" key="4">
    <source>
        <dbReference type="ARBA" id="ARBA00022490"/>
    </source>
</evidence>
<evidence type="ECO:0000259" key="13">
    <source>
        <dbReference type="PROSITE" id="PS50862"/>
    </source>
</evidence>
<dbReference type="CDD" id="cd04323">
    <property type="entry name" value="AsnRS_cyto_like_N"/>
    <property type="match status" value="1"/>
</dbReference>
<dbReference type="InterPro" id="IPR004365">
    <property type="entry name" value="NA-bd_OB_tRNA"/>
</dbReference>
<evidence type="ECO:0000256" key="7">
    <source>
        <dbReference type="ARBA" id="ARBA00022840"/>
    </source>
</evidence>
<evidence type="ECO:0000256" key="9">
    <source>
        <dbReference type="ARBA" id="ARBA00023146"/>
    </source>
</evidence>